<organism evidence="1 2">
    <name type="scientific">Ruminococcus callidus ATCC 27760</name>
    <dbReference type="NCBI Taxonomy" id="411473"/>
    <lineage>
        <taxon>Bacteria</taxon>
        <taxon>Bacillati</taxon>
        <taxon>Bacillota</taxon>
        <taxon>Clostridia</taxon>
        <taxon>Eubacteriales</taxon>
        <taxon>Oscillospiraceae</taxon>
        <taxon>Ruminococcus</taxon>
    </lineage>
</organism>
<dbReference type="HOGENOM" id="CLU_3239166_0_0_9"/>
<comment type="caution">
    <text evidence="1">The sequence shown here is derived from an EMBL/GenBank/DDBJ whole genome shotgun (WGS) entry which is preliminary data.</text>
</comment>
<protein>
    <submittedName>
        <fullName evidence="1">Uncharacterized protein</fullName>
    </submittedName>
</protein>
<dbReference type="AntiFam" id="ANF00057">
    <property type="entry name" value="Translation of E. coli type CRISPR repeat"/>
</dbReference>
<evidence type="ECO:0000313" key="1">
    <source>
        <dbReference type="EMBL" id="ERJ86497.1"/>
    </source>
</evidence>
<dbReference type="Proteomes" id="UP000016662">
    <property type="component" value="Unassembled WGS sequence"/>
</dbReference>
<proteinExistence type="predicted"/>
<gene>
    <name evidence="1" type="ORF">RUMCAL_03529</name>
</gene>
<dbReference type="AlphaFoldDB" id="U2K2L1"/>
<name>U2K2L1_9FIRM</name>
<accession>U2K2L1</accession>
<sequence>MIAWGSPPPMRGKGARDTTIFQCCRITPAYAGKRDQTAVIFPC</sequence>
<keyword evidence="2" id="KW-1185">Reference proteome</keyword>
<dbReference type="EMBL" id="AWVF01000483">
    <property type="protein sequence ID" value="ERJ86497.1"/>
    <property type="molecule type" value="Genomic_DNA"/>
</dbReference>
<dbReference type="STRING" id="411473.RUMCAL_03529"/>
<evidence type="ECO:0000313" key="2">
    <source>
        <dbReference type="Proteomes" id="UP000016662"/>
    </source>
</evidence>
<reference evidence="1 2" key="1">
    <citation type="submission" date="2013-07" db="EMBL/GenBank/DDBJ databases">
        <authorList>
            <person name="Weinstock G."/>
            <person name="Sodergren E."/>
            <person name="Wylie T."/>
            <person name="Fulton L."/>
            <person name="Fulton R."/>
            <person name="Fronick C."/>
            <person name="O'Laughlin M."/>
            <person name="Godfrey J."/>
            <person name="Miner T."/>
            <person name="Herter B."/>
            <person name="Appelbaum E."/>
            <person name="Cordes M."/>
            <person name="Lek S."/>
            <person name="Wollam A."/>
            <person name="Pepin K.H."/>
            <person name="Palsikar V.B."/>
            <person name="Mitreva M."/>
            <person name="Wilson R.K."/>
        </authorList>
    </citation>
    <scope>NUCLEOTIDE SEQUENCE [LARGE SCALE GENOMIC DNA]</scope>
    <source>
        <strain evidence="1 2">ATCC 27760</strain>
    </source>
</reference>